<keyword evidence="3" id="KW-1185">Reference proteome</keyword>
<dbReference type="SUPFAM" id="SSF110455">
    <property type="entry name" value="Toprim domain"/>
    <property type="match status" value="1"/>
</dbReference>
<reference evidence="2 3" key="1">
    <citation type="submission" date="2018-03" db="EMBL/GenBank/DDBJ databases">
        <title>Brevisbacillus phylogenomics.</title>
        <authorList>
            <person name="Dunlap C."/>
        </authorList>
    </citation>
    <scope>NUCLEOTIDE SEQUENCE [LARGE SCALE GENOMIC DNA]</scope>
    <source>
        <strain evidence="2 3">NRRL NRS-1210</strain>
    </source>
</reference>
<dbReference type="PROSITE" id="PS50880">
    <property type="entry name" value="TOPRIM"/>
    <property type="match status" value="1"/>
</dbReference>
<dbReference type="InterPro" id="IPR006171">
    <property type="entry name" value="TOPRIM_dom"/>
</dbReference>
<evidence type="ECO:0000259" key="1">
    <source>
        <dbReference type="PROSITE" id="PS50880"/>
    </source>
</evidence>
<name>A0A2P7V7Q2_9BACL</name>
<dbReference type="Pfam" id="PF01751">
    <property type="entry name" value="Toprim"/>
    <property type="match status" value="1"/>
</dbReference>
<gene>
    <name evidence="2" type="ORF">C7R93_13170</name>
</gene>
<proteinExistence type="predicted"/>
<dbReference type="SMART" id="SM00493">
    <property type="entry name" value="TOPRIM"/>
    <property type="match status" value="1"/>
</dbReference>
<dbReference type="PANTHER" id="PTHR39156">
    <property type="entry name" value="RIBONUCLEASE M5"/>
    <property type="match status" value="1"/>
</dbReference>
<evidence type="ECO:0000313" key="2">
    <source>
        <dbReference type="EMBL" id="PSJ95212.1"/>
    </source>
</evidence>
<evidence type="ECO:0000313" key="3">
    <source>
        <dbReference type="Proteomes" id="UP000240419"/>
    </source>
</evidence>
<dbReference type="OrthoDB" id="2417742at2"/>
<dbReference type="GO" id="GO:0043822">
    <property type="term" value="F:ribonuclease M5 activity"/>
    <property type="evidence" value="ECO:0007669"/>
    <property type="project" value="TreeGrafter"/>
</dbReference>
<dbReference type="RefSeq" id="WP_106839247.1">
    <property type="nucleotide sequence ID" value="NZ_JARMEZ010000017.1"/>
</dbReference>
<protein>
    <recommendedName>
        <fullName evidence="1">Toprim domain-containing protein</fullName>
    </recommendedName>
</protein>
<dbReference type="PANTHER" id="PTHR39156:SF2">
    <property type="entry name" value="DNA PRIMASE (BACTERIAL TYPE) AND SMALL PRIMASE-LIKE PROTEINS"/>
    <property type="match status" value="1"/>
</dbReference>
<accession>A0A2P7V7Q2</accession>
<dbReference type="GO" id="GO:0006364">
    <property type="term" value="P:rRNA processing"/>
    <property type="evidence" value="ECO:0007669"/>
    <property type="project" value="TreeGrafter"/>
</dbReference>
<organism evidence="2 3">
    <name type="scientific">Brevibacillus fortis</name>
    <dbReference type="NCBI Taxonomy" id="2126352"/>
    <lineage>
        <taxon>Bacteria</taxon>
        <taxon>Bacillati</taxon>
        <taxon>Bacillota</taxon>
        <taxon>Bacilli</taxon>
        <taxon>Bacillales</taxon>
        <taxon>Paenibacillaceae</taxon>
        <taxon>Brevibacillus</taxon>
    </lineage>
</organism>
<comment type="caution">
    <text evidence="2">The sequence shown here is derived from an EMBL/GenBank/DDBJ whole genome shotgun (WGS) entry which is preliminary data.</text>
</comment>
<dbReference type="AlphaFoldDB" id="A0A2P7V7Q2"/>
<dbReference type="Gene3D" id="3.40.1360.10">
    <property type="match status" value="1"/>
</dbReference>
<dbReference type="Proteomes" id="UP000240419">
    <property type="component" value="Unassembled WGS sequence"/>
</dbReference>
<sequence length="119" mass="13204">MAGCVMIVEGKTDKERLLRVLAEPVTILCTYGSYSLEKGEKLLAQTEAADADEVYLFTDEDDSGKKLRTHLSDDFPDAIHLHTPKMYREVADTPLSVLAEILEQAGFVITVPHPDLGER</sequence>
<dbReference type="EMBL" id="PXZM01000021">
    <property type="protein sequence ID" value="PSJ95212.1"/>
    <property type="molecule type" value="Genomic_DNA"/>
</dbReference>
<feature type="domain" description="Toprim" evidence="1">
    <location>
        <begin position="3"/>
        <end position="94"/>
    </location>
</feature>